<dbReference type="EMBL" id="JSVA01000018">
    <property type="protein sequence ID" value="KOF01827.1"/>
    <property type="molecule type" value="Genomic_DNA"/>
</dbReference>
<dbReference type="SUPFAM" id="SSF52540">
    <property type="entry name" value="P-loop containing nucleoside triphosphate hydrolases"/>
    <property type="match status" value="1"/>
</dbReference>
<dbReference type="InterPro" id="IPR025420">
    <property type="entry name" value="DUF4143"/>
</dbReference>
<comment type="caution">
    <text evidence="3">The sequence shown here is derived from an EMBL/GenBank/DDBJ whole genome shotgun (WGS) entry which is preliminary data.</text>
</comment>
<gene>
    <name evidence="3" type="ORF">OB69_15945</name>
</gene>
<reference evidence="4" key="1">
    <citation type="submission" date="2014-11" db="EMBL/GenBank/DDBJ databases">
        <title>Genome sequencing of Roseivirga sp. D-25.</title>
        <authorList>
            <person name="Selvaratnam C."/>
            <person name="Thevarajoo S."/>
            <person name="Goh K.M."/>
            <person name="Eee R."/>
            <person name="Chan K.-G."/>
            <person name="Chong C.S."/>
        </authorList>
    </citation>
    <scope>NUCLEOTIDE SEQUENCE [LARGE SCALE GENOMIC DNA]</scope>
    <source>
        <strain evidence="4">D-25</strain>
    </source>
</reference>
<evidence type="ECO:0000259" key="1">
    <source>
        <dbReference type="Pfam" id="PF13173"/>
    </source>
</evidence>
<accession>A0A0L8AHU1</accession>
<keyword evidence="4" id="KW-1185">Reference proteome</keyword>
<dbReference type="OrthoDB" id="9778168at2"/>
<evidence type="ECO:0000313" key="4">
    <source>
        <dbReference type="Proteomes" id="UP000036908"/>
    </source>
</evidence>
<evidence type="ECO:0000313" key="3">
    <source>
        <dbReference type="EMBL" id="KOF01827.1"/>
    </source>
</evidence>
<dbReference type="Pfam" id="PF13635">
    <property type="entry name" value="DUF4143"/>
    <property type="match status" value="1"/>
</dbReference>
<evidence type="ECO:0000259" key="2">
    <source>
        <dbReference type="Pfam" id="PF13635"/>
    </source>
</evidence>
<dbReference type="RefSeq" id="WP_053224741.1">
    <property type="nucleotide sequence ID" value="NZ_JSVA01000018.1"/>
</dbReference>
<proteinExistence type="predicted"/>
<feature type="domain" description="AAA" evidence="1">
    <location>
        <begin position="18"/>
        <end position="137"/>
    </location>
</feature>
<dbReference type="Gene3D" id="3.40.50.300">
    <property type="entry name" value="P-loop containing nucleotide triphosphate hydrolases"/>
    <property type="match status" value="1"/>
</dbReference>
<feature type="domain" description="DUF4143" evidence="2">
    <location>
        <begin position="183"/>
        <end position="339"/>
    </location>
</feature>
<dbReference type="SUPFAM" id="SSF46785">
    <property type="entry name" value="Winged helix' DNA-binding domain"/>
    <property type="match status" value="1"/>
</dbReference>
<dbReference type="AlphaFoldDB" id="A0A0L8AHU1"/>
<dbReference type="PANTHER" id="PTHR43566:SF1">
    <property type="entry name" value="AAA+ ATPASE DOMAIN-CONTAINING PROTEIN"/>
    <property type="match status" value="1"/>
</dbReference>
<sequence length="372" mass="43352">MIKRALEEKIRGKIGRGKAIVLIGPRQVGKTTLINQVLNGEDFLFLDCDDPTVRNIISTAGTEELKRLIGTHKFIFIDEAQRVKEIGLKLKIIVDQIKPHQLFVSGSSAFELNNELHEPLTGRKWEYELFPISWSEFEDNVGYLKSEQQLPLRLIYGMYPDVINNPDEEVEVLKELVNSYLYRDLLAFGGIKKPEVLERLLRALAFQMGNEFSYNELANLLGIDKNTVNSYMDVLEKGFVIYRLSSFSKNLRNEIKMNRKVYFYDNGIRNMIIGDFKNLDNRNDVGALWENFLITERIKLNRYFQPTAHSYFWRTKQKQEVDYVEELNGDVNGYEIKWNPKAKISSIPKFTETYNSSISKLSRDNFRSFLKL</sequence>
<dbReference type="Proteomes" id="UP000036908">
    <property type="component" value="Unassembled WGS sequence"/>
</dbReference>
<name>A0A0L8AHU1_9BACT</name>
<organism evidence="3 4">
    <name type="scientific">Roseivirga seohaensis subsp. aquiponti</name>
    <dbReference type="NCBI Taxonomy" id="1566026"/>
    <lineage>
        <taxon>Bacteria</taxon>
        <taxon>Pseudomonadati</taxon>
        <taxon>Bacteroidota</taxon>
        <taxon>Cytophagia</taxon>
        <taxon>Cytophagales</taxon>
        <taxon>Roseivirgaceae</taxon>
        <taxon>Roseivirga</taxon>
    </lineage>
</organism>
<dbReference type="PANTHER" id="PTHR43566">
    <property type="entry name" value="CONSERVED PROTEIN"/>
    <property type="match status" value="1"/>
</dbReference>
<dbReference type="Pfam" id="PF13173">
    <property type="entry name" value="AAA_14"/>
    <property type="match status" value="1"/>
</dbReference>
<dbReference type="InterPro" id="IPR041682">
    <property type="entry name" value="AAA_14"/>
</dbReference>
<protein>
    <submittedName>
        <fullName evidence="3">ATPase</fullName>
    </submittedName>
</protein>
<dbReference type="PATRIC" id="fig|1566026.4.peg.1509"/>
<dbReference type="InterPro" id="IPR036390">
    <property type="entry name" value="WH_DNA-bd_sf"/>
</dbReference>
<dbReference type="InterPro" id="IPR027417">
    <property type="entry name" value="P-loop_NTPase"/>
</dbReference>